<accession>A0ABU9NNB1</accession>
<dbReference type="Proteomes" id="UP001468798">
    <property type="component" value="Unassembled WGS sequence"/>
</dbReference>
<keyword evidence="1" id="KW-0732">Signal</keyword>
<evidence type="ECO:0000256" key="1">
    <source>
        <dbReference type="SAM" id="SignalP"/>
    </source>
</evidence>
<feature type="signal peptide" evidence="1">
    <location>
        <begin position="1"/>
        <end position="22"/>
    </location>
</feature>
<comment type="caution">
    <text evidence="2">The sequence shown here is derived from an EMBL/GenBank/DDBJ whole genome shotgun (WGS) entry which is preliminary data.</text>
</comment>
<feature type="chain" id="PRO_5045414546" description="Erythromycin esterase homolog" evidence="1">
    <location>
        <begin position="23"/>
        <end position="396"/>
    </location>
</feature>
<gene>
    <name evidence="2" type="ORF">WFZ86_04495</name>
</gene>
<keyword evidence="3" id="KW-1185">Reference proteome</keyword>
<sequence length="396" mass="45696">MKSHQLLIALLFVFFKSLDAFPQDTLLTDVAKKNKTTFSMNGKTFEGKGWNVLVNAIQSSDYVLIGEDHFTNEIPFFVSAITTKIKFDNFFCEIDPFSAKIIESKLKTLSENQLKQYEDELGMTFSFYALAPEFQLLKDFVKAKTAIYGTDQILLVADRLVCNELAQKTKNSRAKEIYKDIAENSRISFSRFLKEHKGDFYLLTDNFQKQITELLSLNLRKEEREIVLALQLTAIIYKEQSHHLRIQLMKNNLMNVYQEWKDKKNLFKFGANHLPKGESLLKIYDLGNLVNNIADSQFKKSMHIMIVGKSGMQSSPFKGFEEQLVDENSESLKSLKPLFNAVSTDDWHCFDLLPIRTEVEKGTIKVNDMELYRIIMGYDYVVIIPKVTAAKFLETK</sequence>
<name>A0ABU9NNB1_9FLAO</name>
<evidence type="ECO:0000313" key="2">
    <source>
        <dbReference type="EMBL" id="MEM0575749.1"/>
    </source>
</evidence>
<reference evidence="2 3" key="1">
    <citation type="submission" date="2024-03" db="EMBL/GenBank/DDBJ databases">
        <title>Two novel species of the genus Flavobacterium exhibiting potentially degradation of complex polysaccharides.</title>
        <authorList>
            <person name="Lian X."/>
        </authorList>
    </citation>
    <scope>NUCLEOTIDE SEQUENCE [LARGE SCALE GENOMIC DNA]</scope>
    <source>
        <strain evidence="2 3">N6</strain>
    </source>
</reference>
<dbReference type="RefSeq" id="WP_342690825.1">
    <property type="nucleotide sequence ID" value="NZ_JBCGDP010000003.1"/>
</dbReference>
<evidence type="ECO:0000313" key="3">
    <source>
        <dbReference type="Proteomes" id="UP001468798"/>
    </source>
</evidence>
<proteinExistence type="predicted"/>
<dbReference type="EMBL" id="JBCGDP010000003">
    <property type="protein sequence ID" value="MEM0575749.1"/>
    <property type="molecule type" value="Genomic_DNA"/>
</dbReference>
<organism evidence="2 3">
    <name type="scientific">Flavobacterium polysaccharolyticum</name>
    <dbReference type="NCBI Taxonomy" id="3133148"/>
    <lineage>
        <taxon>Bacteria</taxon>
        <taxon>Pseudomonadati</taxon>
        <taxon>Bacteroidota</taxon>
        <taxon>Flavobacteriia</taxon>
        <taxon>Flavobacteriales</taxon>
        <taxon>Flavobacteriaceae</taxon>
        <taxon>Flavobacterium</taxon>
    </lineage>
</organism>
<evidence type="ECO:0008006" key="4">
    <source>
        <dbReference type="Google" id="ProtNLM"/>
    </source>
</evidence>
<protein>
    <recommendedName>
        <fullName evidence="4">Erythromycin esterase homolog</fullName>
    </recommendedName>
</protein>